<evidence type="ECO:0000313" key="3">
    <source>
        <dbReference type="EMBL" id="JAE10568.1"/>
    </source>
</evidence>
<dbReference type="PANTHER" id="PTHR33318:SF5">
    <property type="entry name" value="OS06G0670100 PROTEIN"/>
    <property type="match status" value="1"/>
</dbReference>
<evidence type="ECO:0000256" key="2">
    <source>
        <dbReference type="SAM" id="SignalP"/>
    </source>
</evidence>
<protein>
    <submittedName>
        <fullName evidence="3">Uncharacterized protein</fullName>
    </submittedName>
</protein>
<dbReference type="EMBL" id="GBRH01187328">
    <property type="protein sequence ID" value="JAE10568.1"/>
    <property type="molecule type" value="Transcribed_RNA"/>
</dbReference>
<accession>A0A0A9FQJ3</accession>
<evidence type="ECO:0000256" key="1">
    <source>
        <dbReference type="SAM" id="MobiDB-lite"/>
    </source>
</evidence>
<dbReference type="InterPro" id="IPR039300">
    <property type="entry name" value="JASON"/>
</dbReference>
<name>A0A0A9FQJ3_ARUDO</name>
<feature type="region of interest" description="Disordered" evidence="1">
    <location>
        <begin position="247"/>
        <end position="270"/>
    </location>
</feature>
<feature type="chain" id="PRO_5002062270" evidence="2">
    <location>
        <begin position="24"/>
        <end position="270"/>
    </location>
</feature>
<feature type="compositionally biased region" description="Low complexity" evidence="1">
    <location>
        <begin position="251"/>
        <end position="260"/>
    </location>
</feature>
<keyword evidence="2" id="KW-0732">Signal</keyword>
<dbReference type="PANTHER" id="PTHR33318">
    <property type="entry name" value="ASPARTYL/GLUTAMYL-TRNA(ASN/GLN) AMIDOTRANSFERASE SUBUNIT"/>
    <property type="match status" value="1"/>
</dbReference>
<organism evidence="3">
    <name type="scientific">Arundo donax</name>
    <name type="common">Giant reed</name>
    <name type="synonym">Donax arundinaceus</name>
    <dbReference type="NCBI Taxonomy" id="35708"/>
    <lineage>
        <taxon>Eukaryota</taxon>
        <taxon>Viridiplantae</taxon>
        <taxon>Streptophyta</taxon>
        <taxon>Embryophyta</taxon>
        <taxon>Tracheophyta</taxon>
        <taxon>Spermatophyta</taxon>
        <taxon>Magnoliopsida</taxon>
        <taxon>Liliopsida</taxon>
        <taxon>Poales</taxon>
        <taxon>Poaceae</taxon>
        <taxon>PACMAD clade</taxon>
        <taxon>Arundinoideae</taxon>
        <taxon>Arundineae</taxon>
        <taxon>Arundo</taxon>
    </lineage>
</organism>
<reference evidence="3" key="2">
    <citation type="journal article" date="2015" name="Data Brief">
        <title>Shoot transcriptome of the giant reed, Arundo donax.</title>
        <authorList>
            <person name="Barrero R.A."/>
            <person name="Guerrero F.D."/>
            <person name="Moolhuijzen P."/>
            <person name="Goolsby J.A."/>
            <person name="Tidwell J."/>
            <person name="Bellgard S.E."/>
            <person name="Bellgard M.I."/>
        </authorList>
    </citation>
    <scope>NUCLEOTIDE SEQUENCE</scope>
    <source>
        <tissue evidence="3">Shoot tissue taken approximately 20 cm above the soil surface</tissue>
    </source>
</reference>
<dbReference type="GO" id="GO:0007142">
    <property type="term" value="P:male meiosis II"/>
    <property type="evidence" value="ECO:0007669"/>
    <property type="project" value="InterPro"/>
</dbReference>
<reference evidence="3" key="1">
    <citation type="submission" date="2014-09" db="EMBL/GenBank/DDBJ databases">
        <authorList>
            <person name="Magalhaes I.L.F."/>
            <person name="Oliveira U."/>
            <person name="Santos F.R."/>
            <person name="Vidigal T.H.D.A."/>
            <person name="Brescovit A.D."/>
            <person name="Santos A.J."/>
        </authorList>
    </citation>
    <scope>NUCLEOTIDE SEQUENCE</scope>
    <source>
        <tissue evidence="3">Shoot tissue taken approximately 20 cm above the soil surface</tissue>
    </source>
</reference>
<sequence>MCQCAAAIARAVAAFLDAVLVSCFLSCFRPRPRPGSGSGSSRRDALVHRDRVGEALWDDEQGLGRSGRLCEDLVDGGDIDEEELRREANYLKLCGTISETPTELRNESHEINFEDTNECDDMPTSAPATNCTSLFEAYPSEGCGYEEHHTMRPELNIDDTHHLPGVELVPDSAFLEKTPFECINHKLLERTCSPFPTPLVLRDDMQTPGTIYTSRRGASMSGKRMRTMKQFIYPVLRPIENSLQRMELTENPSPLSSSNPPKRRNMGQIL</sequence>
<proteinExistence type="predicted"/>
<feature type="compositionally biased region" description="Basic residues" evidence="1">
    <location>
        <begin position="261"/>
        <end position="270"/>
    </location>
</feature>
<dbReference type="AlphaFoldDB" id="A0A0A9FQJ3"/>
<feature type="signal peptide" evidence="2">
    <location>
        <begin position="1"/>
        <end position="23"/>
    </location>
</feature>